<comment type="caution">
    <text evidence="2">The sequence shown here is derived from an EMBL/GenBank/DDBJ whole genome shotgun (WGS) entry which is preliminary data.</text>
</comment>
<dbReference type="AlphaFoldDB" id="A0A8J4PW97"/>
<dbReference type="EMBL" id="AJWJ01000222">
    <property type="protein sequence ID" value="KAF2073164.1"/>
    <property type="molecule type" value="Genomic_DNA"/>
</dbReference>
<accession>A0A8J4PW97</accession>
<reference evidence="2" key="1">
    <citation type="submission" date="2020-01" db="EMBL/GenBank/DDBJ databases">
        <title>Development of genomics and gene disruption for Polysphondylium violaceum indicates a role for the polyketide synthase stlB in stalk morphogenesis.</title>
        <authorList>
            <person name="Narita B."/>
            <person name="Kawabe Y."/>
            <person name="Kin K."/>
            <person name="Saito T."/>
            <person name="Gibbs R."/>
            <person name="Kuspa A."/>
            <person name="Muzny D."/>
            <person name="Queller D."/>
            <person name="Richards S."/>
            <person name="Strassman J."/>
            <person name="Sucgang R."/>
            <person name="Worley K."/>
            <person name="Schaap P."/>
        </authorList>
    </citation>
    <scope>NUCLEOTIDE SEQUENCE</scope>
    <source>
        <strain evidence="2">QSvi11</strain>
    </source>
</reference>
<sequence length="97" mass="11108">MLDPITDKDLKNFEEQLRGVTQDKDRLRLIKTIANDNWSFASEQVKRLVIAAHYGEAKIQAALLLYPNVTDKQNFKALVLPLFFDDEKASICSKLNL</sequence>
<protein>
    <recommendedName>
        <fullName evidence="1">DUF4476 domain-containing protein</fullName>
    </recommendedName>
</protein>
<dbReference type="OrthoDB" id="13998at2759"/>
<feature type="domain" description="DUF4476" evidence="1">
    <location>
        <begin position="5"/>
        <end position="90"/>
    </location>
</feature>
<dbReference type="Proteomes" id="UP000695562">
    <property type="component" value="Unassembled WGS sequence"/>
</dbReference>
<evidence type="ECO:0000313" key="2">
    <source>
        <dbReference type="EMBL" id="KAF2073164.1"/>
    </source>
</evidence>
<keyword evidence="3" id="KW-1185">Reference proteome</keyword>
<gene>
    <name evidence="2" type="ORF">CYY_005517</name>
</gene>
<name>A0A8J4PW97_9MYCE</name>
<dbReference type="InterPro" id="IPR028011">
    <property type="entry name" value="DUF4476"/>
</dbReference>
<evidence type="ECO:0000259" key="1">
    <source>
        <dbReference type="Pfam" id="PF14771"/>
    </source>
</evidence>
<evidence type="ECO:0000313" key="3">
    <source>
        <dbReference type="Proteomes" id="UP000695562"/>
    </source>
</evidence>
<dbReference type="Pfam" id="PF14771">
    <property type="entry name" value="DUF4476"/>
    <property type="match status" value="1"/>
</dbReference>
<organism evidence="2 3">
    <name type="scientific">Polysphondylium violaceum</name>
    <dbReference type="NCBI Taxonomy" id="133409"/>
    <lineage>
        <taxon>Eukaryota</taxon>
        <taxon>Amoebozoa</taxon>
        <taxon>Evosea</taxon>
        <taxon>Eumycetozoa</taxon>
        <taxon>Dictyostelia</taxon>
        <taxon>Dictyosteliales</taxon>
        <taxon>Dictyosteliaceae</taxon>
        <taxon>Polysphondylium</taxon>
    </lineage>
</organism>
<proteinExistence type="predicted"/>